<dbReference type="AlphaFoldDB" id="Q24YH8"/>
<organism evidence="1 2">
    <name type="scientific">Desulfitobacterium hafniense (strain Y51)</name>
    <dbReference type="NCBI Taxonomy" id="138119"/>
    <lineage>
        <taxon>Bacteria</taxon>
        <taxon>Bacillati</taxon>
        <taxon>Bacillota</taxon>
        <taxon>Clostridia</taxon>
        <taxon>Eubacteriales</taxon>
        <taxon>Desulfitobacteriaceae</taxon>
        <taxon>Desulfitobacterium</taxon>
    </lineage>
</organism>
<evidence type="ECO:0000313" key="2">
    <source>
        <dbReference type="Proteomes" id="UP000001946"/>
    </source>
</evidence>
<dbReference type="eggNOG" id="ENOG5033VQZ">
    <property type="taxonomic scope" value="Bacteria"/>
</dbReference>
<dbReference type="STRING" id="138119.DSY1125"/>
<dbReference type="HOGENOM" id="CLU_2034335_0_0_9"/>
<dbReference type="Proteomes" id="UP000001946">
    <property type="component" value="Chromosome"/>
</dbReference>
<sequence>MMGDNTKLMSIVFSLEDPLITREYPSDIVLFRTFISAQTNTALWTPASGKSVFMTAWQASASVPVTIQLNRGSNPAFMSIMLTSTLATYGASFPSPVQLNQDEAISVTTSAAGTVNITLIGYEF</sequence>
<accession>Q24YH8</accession>
<dbReference type="EMBL" id="AP008230">
    <property type="protein sequence ID" value="BAE82914.1"/>
    <property type="molecule type" value="Genomic_DNA"/>
</dbReference>
<gene>
    <name evidence="1" type="ordered locus">DSY1125</name>
</gene>
<keyword evidence="2" id="KW-1185">Reference proteome</keyword>
<evidence type="ECO:0000313" key="1">
    <source>
        <dbReference type="EMBL" id="BAE82914.1"/>
    </source>
</evidence>
<dbReference type="KEGG" id="dsy:DSY1125"/>
<proteinExistence type="predicted"/>
<reference evidence="1 2" key="1">
    <citation type="journal article" date="2006" name="J. Bacteriol.">
        <title>Complete genome sequence of the dehalorespiring bacterium Desulfitobacterium hafniense Y51 and comparison with Dehalococcoides ethenogenes 195.</title>
        <authorList>
            <person name="Nonaka H."/>
            <person name="Keresztes G."/>
            <person name="Shinoda Y."/>
            <person name="Ikenaga Y."/>
            <person name="Abe M."/>
            <person name="Naito K."/>
            <person name="Inatomi K."/>
            <person name="Furukawa K."/>
            <person name="Inui M."/>
            <person name="Yukawa H."/>
        </authorList>
    </citation>
    <scope>NUCLEOTIDE SEQUENCE [LARGE SCALE GENOMIC DNA]</scope>
    <source>
        <strain evidence="1 2">Y51</strain>
    </source>
</reference>
<protein>
    <submittedName>
        <fullName evidence="1">Uncharacterized protein</fullName>
    </submittedName>
</protein>
<name>Q24YH8_DESHY</name>